<keyword evidence="3 4" id="KW-0648">Protein biosynthesis</keyword>
<dbReference type="Gene3D" id="3.30.70.60">
    <property type="match status" value="1"/>
</dbReference>
<keyword evidence="7" id="KW-1185">Reference proteome</keyword>
<protein>
    <recommendedName>
        <fullName evidence="5">Translation elongation factor EF1B beta/delta subunit guanine nucleotide exchange domain-containing protein</fullName>
    </recommendedName>
</protein>
<evidence type="ECO:0000313" key="6">
    <source>
        <dbReference type="EMBL" id="GMT21114.1"/>
    </source>
</evidence>
<dbReference type="PANTHER" id="PTHR11595">
    <property type="entry name" value="EF-HAND AND COILED-COIL DOMAIN-CONTAINING FAMILY MEMBER"/>
    <property type="match status" value="1"/>
</dbReference>
<accession>A0AAV5VTM8</accession>
<dbReference type="SUPFAM" id="SSF54984">
    <property type="entry name" value="eEF-1beta-like"/>
    <property type="match status" value="1"/>
</dbReference>
<evidence type="ECO:0000259" key="5">
    <source>
        <dbReference type="SMART" id="SM00888"/>
    </source>
</evidence>
<reference evidence="6" key="1">
    <citation type="submission" date="2023-10" db="EMBL/GenBank/DDBJ databases">
        <title>Genome assembly of Pristionchus species.</title>
        <authorList>
            <person name="Yoshida K."/>
            <person name="Sommer R.J."/>
        </authorList>
    </citation>
    <scope>NUCLEOTIDE SEQUENCE</scope>
    <source>
        <strain evidence="6">RS5133</strain>
    </source>
</reference>
<comment type="caution">
    <text evidence="6">The sequence shown here is derived from an EMBL/GenBank/DDBJ whole genome shotgun (WGS) entry which is preliminary data.</text>
</comment>
<dbReference type="Proteomes" id="UP001432322">
    <property type="component" value="Unassembled WGS sequence"/>
</dbReference>
<dbReference type="PROSITE" id="PS00824">
    <property type="entry name" value="EF1BD_1"/>
    <property type="match status" value="1"/>
</dbReference>
<feature type="domain" description="Translation elongation factor EF1B beta/delta subunit guanine nucleotide exchange" evidence="5">
    <location>
        <begin position="124"/>
        <end position="210"/>
    </location>
</feature>
<gene>
    <name evidence="6" type="ORF">PFISCL1PPCAC_12411</name>
</gene>
<dbReference type="CDD" id="cd00292">
    <property type="entry name" value="EF1B"/>
    <property type="match status" value="1"/>
</dbReference>
<organism evidence="6 7">
    <name type="scientific">Pristionchus fissidentatus</name>
    <dbReference type="NCBI Taxonomy" id="1538716"/>
    <lineage>
        <taxon>Eukaryota</taxon>
        <taxon>Metazoa</taxon>
        <taxon>Ecdysozoa</taxon>
        <taxon>Nematoda</taxon>
        <taxon>Chromadorea</taxon>
        <taxon>Rhabditida</taxon>
        <taxon>Rhabditina</taxon>
        <taxon>Diplogasteromorpha</taxon>
        <taxon>Diplogasteroidea</taxon>
        <taxon>Neodiplogasteridae</taxon>
        <taxon>Pristionchus</taxon>
    </lineage>
</organism>
<dbReference type="Pfam" id="PF00736">
    <property type="entry name" value="EF1_GNE"/>
    <property type="match status" value="1"/>
</dbReference>
<dbReference type="InterPro" id="IPR014038">
    <property type="entry name" value="EF1B_bsu/dsu_GNE"/>
</dbReference>
<dbReference type="GO" id="GO:0005829">
    <property type="term" value="C:cytosol"/>
    <property type="evidence" value="ECO:0007669"/>
    <property type="project" value="TreeGrafter"/>
</dbReference>
<evidence type="ECO:0000313" key="7">
    <source>
        <dbReference type="Proteomes" id="UP001432322"/>
    </source>
</evidence>
<evidence type="ECO:0000256" key="4">
    <source>
        <dbReference type="RuleBase" id="RU003791"/>
    </source>
</evidence>
<comment type="similarity">
    <text evidence="1 4">Belongs to the EF-1-beta/EF-1-delta family.</text>
</comment>
<dbReference type="PROSITE" id="PS00825">
    <property type="entry name" value="EF1BD_2"/>
    <property type="match status" value="1"/>
</dbReference>
<proteinExistence type="inferred from homology"/>
<name>A0AAV5VTM8_9BILA</name>
<dbReference type="InterPro" id="IPR036219">
    <property type="entry name" value="eEF-1beta-like_sf"/>
</dbReference>
<dbReference type="SMART" id="SM00888">
    <property type="entry name" value="EF1_GNE"/>
    <property type="match status" value="1"/>
</dbReference>
<dbReference type="EMBL" id="BTSY01000003">
    <property type="protein sequence ID" value="GMT21114.1"/>
    <property type="molecule type" value="Genomic_DNA"/>
</dbReference>
<dbReference type="InterPro" id="IPR001326">
    <property type="entry name" value="Transl_elong_EF1B_B/D_CS"/>
</dbReference>
<dbReference type="GO" id="GO:0003746">
    <property type="term" value="F:translation elongation factor activity"/>
    <property type="evidence" value="ECO:0007669"/>
    <property type="project" value="UniProtKB-KW"/>
</dbReference>
<dbReference type="FunFam" id="3.30.70.60:FF:000001">
    <property type="entry name" value="Elongation factor 1-beta 1 like"/>
    <property type="match status" value="1"/>
</dbReference>
<dbReference type="GO" id="GO:0005853">
    <property type="term" value="C:eukaryotic translation elongation factor 1 complex"/>
    <property type="evidence" value="ECO:0007669"/>
    <property type="project" value="InterPro"/>
</dbReference>
<dbReference type="GO" id="GO:0005085">
    <property type="term" value="F:guanyl-nucleotide exchange factor activity"/>
    <property type="evidence" value="ECO:0007669"/>
    <property type="project" value="TreeGrafter"/>
</dbReference>
<evidence type="ECO:0000256" key="3">
    <source>
        <dbReference type="ARBA" id="ARBA00022917"/>
    </source>
</evidence>
<evidence type="ECO:0000256" key="2">
    <source>
        <dbReference type="ARBA" id="ARBA00022768"/>
    </source>
</evidence>
<sequence>MPFDLTNDAGLKAFNDALATQAFANGFTVSGEDSILFESLKAAPAAGKFAHVARWYKNIASYDKKERSEWPGATTSAAAPAADDDEDIDLFGSDSEDEEKAKIVADRLREYAAKKAKKPGPIAKSNIIFDVKPWDDTIDVAEIEKHVRSIEMDGLVWGAGKILPVAFGIKKLQICCVVEDDKVSTDALEEGITSCEDLVQSVDVVAFNKV</sequence>
<dbReference type="PANTHER" id="PTHR11595:SF21">
    <property type="entry name" value="ELONGATION FACTOR 1-BETA"/>
    <property type="match status" value="1"/>
</dbReference>
<evidence type="ECO:0000256" key="1">
    <source>
        <dbReference type="ARBA" id="ARBA00007411"/>
    </source>
</evidence>
<dbReference type="InterPro" id="IPR014717">
    <property type="entry name" value="Transl_elong_EF1B/ribsomal_bS6"/>
</dbReference>
<keyword evidence="2 4" id="KW-0251">Elongation factor</keyword>
<dbReference type="Pfam" id="PF10587">
    <property type="entry name" value="EF-1_beta_acid"/>
    <property type="match status" value="1"/>
</dbReference>
<dbReference type="InterPro" id="IPR018940">
    <property type="entry name" value="EF-1_beta_acid_region_euk"/>
</dbReference>
<dbReference type="InterPro" id="IPR049720">
    <property type="entry name" value="EF1B_bsu/dsu"/>
</dbReference>
<dbReference type="AlphaFoldDB" id="A0AAV5VTM8"/>